<proteinExistence type="predicted"/>
<evidence type="ECO:0000313" key="2">
    <source>
        <dbReference type="EMBL" id="GKV33294.1"/>
    </source>
</evidence>
<evidence type="ECO:0000256" key="1">
    <source>
        <dbReference type="SAM" id="MobiDB-lite"/>
    </source>
</evidence>
<accession>A0AAV5L8M8</accession>
<evidence type="ECO:0000313" key="3">
    <source>
        <dbReference type="Proteomes" id="UP001054252"/>
    </source>
</evidence>
<dbReference type="AlphaFoldDB" id="A0AAV5L8M8"/>
<reference evidence="2 3" key="1">
    <citation type="journal article" date="2021" name="Commun. Biol.">
        <title>The genome of Shorea leprosula (Dipterocarpaceae) highlights the ecological relevance of drought in aseasonal tropical rainforests.</title>
        <authorList>
            <person name="Ng K.K.S."/>
            <person name="Kobayashi M.J."/>
            <person name="Fawcett J.A."/>
            <person name="Hatakeyama M."/>
            <person name="Paape T."/>
            <person name="Ng C.H."/>
            <person name="Ang C.C."/>
            <person name="Tnah L.H."/>
            <person name="Lee C.T."/>
            <person name="Nishiyama T."/>
            <person name="Sese J."/>
            <person name="O'Brien M.J."/>
            <person name="Copetti D."/>
            <person name="Mohd Noor M.I."/>
            <person name="Ong R.C."/>
            <person name="Putra M."/>
            <person name="Sireger I.Z."/>
            <person name="Indrioko S."/>
            <person name="Kosugi Y."/>
            <person name="Izuno A."/>
            <person name="Isagi Y."/>
            <person name="Lee S.L."/>
            <person name="Shimizu K.K."/>
        </authorList>
    </citation>
    <scope>NUCLEOTIDE SEQUENCE [LARGE SCALE GENOMIC DNA]</scope>
    <source>
        <strain evidence="2">214</strain>
    </source>
</reference>
<dbReference type="Proteomes" id="UP001054252">
    <property type="component" value="Unassembled WGS sequence"/>
</dbReference>
<feature type="region of interest" description="Disordered" evidence="1">
    <location>
        <begin position="17"/>
        <end position="36"/>
    </location>
</feature>
<dbReference type="EMBL" id="BPVZ01000100">
    <property type="protein sequence ID" value="GKV33294.1"/>
    <property type="molecule type" value="Genomic_DNA"/>
</dbReference>
<protein>
    <submittedName>
        <fullName evidence="2">Uncharacterized protein</fullName>
    </submittedName>
</protein>
<organism evidence="2 3">
    <name type="scientific">Rubroshorea leprosula</name>
    <dbReference type="NCBI Taxonomy" id="152421"/>
    <lineage>
        <taxon>Eukaryota</taxon>
        <taxon>Viridiplantae</taxon>
        <taxon>Streptophyta</taxon>
        <taxon>Embryophyta</taxon>
        <taxon>Tracheophyta</taxon>
        <taxon>Spermatophyta</taxon>
        <taxon>Magnoliopsida</taxon>
        <taxon>eudicotyledons</taxon>
        <taxon>Gunneridae</taxon>
        <taxon>Pentapetalae</taxon>
        <taxon>rosids</taxon>
        <taxon>malvids</taxon>
        <taxon>Malvales</taxon>
        <taxon>Dipterocarpaceae</taxon>
        <taxon>Rubroshorea</taxon>
    </lineage>
</organism>
<name>A0AAV5L8M8_9ROSI</name>
<sequence length="36" mass="3917">MTGAAPAGLLYFSTSFQEKGHPSAQHANSKLKTRRQ</sequence>
<keyword evidence="3" id="KW-1185">Reference proteome</keyword>
<gene>
    <name evidence="2" type="ORF">SLEP1_g41818</name>
</gene>
<comment type="caution">
    <text evidence="2">The sequence shown here is derived from an EMBL/GenBank/DDBJ whole genome shotgun (WGS) entry which is preliminary data.</text>
</comment>